<evidence type="ECO:0000256" key="3">
    <source>
        <dbReference type="ARBA" id="ARBA00009714"/>
    </source>
</evidence>
<dbReference type="EMBL" id="JADGJD010000173">
    <property type="protein sequence ID" value="KAJ3053878.1"/>
    <property type="molecule type" value="Genomic_DNA"/>
</dbReference>
<keyword evidence="7" id="KW-0072">Autophagy</keyword>
<evidence type="ECO:0000256" key="12">
    <source>
        <dbReference type="SAM" id="MobiDB-lite"/>
    </source>
</evidence>
<dbReference type="PANTHER" id="PTHR13190:SF1">
    <property type="entry name" value="AUTOPHAGY-RELATED 2, ISOFORM A"/>
    <property type="match status" value="1"/>
</dbReference>
<dbReference type="GO" id="GO:0061709">
    <property type="term" value="P:reticulophagy"/>
    <property type="evidence" value="ECO:0007669"/>
    <property type="project" value="TreeGrafter"/>
</dbReference>
<evidence type="ECO:0000256" key="1">
    <source>
        <dbReference type="ARBA" id="ARBA00004406"/>
    </source>
</evidence>
<dbReference type="GO" id="GO:0043495">
    <property type="term" value="F:protein-membrane adaptor activity"/>
    <property type="evidence" value="ECO:0007669"/>
    <property type="project" value="TreeGrafter"/>
</dbReference>
<evidence type="ECO:0000256" key="10">
    <source>
        <dbReference type="ARBA" id="ARBA00024479"/>
    </source>
</evidence>
<dbReference type="GO" id="GO:0061723">
    <property type="term" value="P:glycophagy"/>
    <property type="evidence" value="ECO:0007669"/>
    <property type="project" value="TreeGrafter"/>
</dbReference>
<dbReference type="Pfam" id="PF13329">
    <property type="entry name" value="ATG2_CAD"/>
    <property type="match status" value="2"/>
</dbReference>
<dbReference type="Proteomes" id="UP001212841">
    <property type="component" value="Unassembled WGS sequence"/>
</dbReference>
<dbReference type="InterPro" id="IPR026849">
    <property type="entry name" value="ATG2"/>
</dbReference>
<evidence type="ECO:0000256" key="11">
    <source>
        <dbReference type="ARBA" id="ARBA00024615"/>
    </source>
</evidence>
<evidence type="ECO:0000256" key="5">
    <source>
        <dbReference type="ARBA" id="ARBA00022448"/>
    </source>
</evidence>
<comment type="caution">
    <text evidence="13">The sequence shown here is derived from an EMBL/GenBank/DDBJ whole genome shotgun (WGS) entry which is preliminary data.</text>
</comment>
<accession>A0AAD5X3W9</accession>
<evidence type="ECO:0000256" key="9">
    <source>
        <dbReference type="ARBA" id="ARBA00023136"/>
    </source>
</evidence>
<dbReference type="GO" id="GO:0000045">
    <property type="term" value="P:autophagosome assembly"/>
    <property type="evidence" value="ECO:0007669"/>
    <property type="project" value="TreeGrafter"/>
</dbReference>
<feature type="region of interest" description="Disordered" evidence="12">
    <location>
        <begin position="913"/>
        <end position="965"/>
    </location>
</feature>
<evidence type="ECO:0000256" key="6">
    <source>
        <dbReference type="ARBA" id="ARBA00022824"/>
    </source>
</evidence>
<dbReference type="GO" id="GO:0005789">
    <property type="term" value="C:endoplasmic reticulum membrane"/>
    <property type="evidence" value="ECO:0007669"/>
    <property type="project" value="UniProtKB-SubCell"/>
</dbReference>
<reference evidence="13" key="1">
    <citation type="submission" date="2020-05" db="EMBL/GenBank/DDBJ databases">
        <title>Phylogenomic resolution of chytrid fungi.</title>
        <authorList>
            <person name="Stajich J.E."/>
            <person name="Amses K."/>
            <person name="Simmons R."/>
            <person name="Seto K."/>
            <person name="Myers J."/>
            <person name="Bonds A."/>
            <person name="Quandt C.A."/>
            <person name="Barry K."/>
            <person name="Liu P."/>
            <person name="Grigoriev I."/>
            <person name="Longcore J.E."/>
            <person name="James T.Y."/>
        </authorList>
    </citation>
    <scope>NUCLEOTIDE SEQUENCE</scope>
    <source>
        <strain evidence="13">JEL0318</strain>
    </source>
</reference>
<evidence type="ECO:0000256" key="7">
    <source>
        <dbReference type="ARBA" id="ARBA00023006"/>
    </source>
</evidence>
<comment type="subcellular location">
    <subcellularLocation>
        <location evidence="1">Endoplasmic reticulum membrane</location>
        <topology evidence="1">Peripheral membrane protein</topology>
    </subcellularLocation>
    <subcellularLocation>
        <location evidence="2">Preautophagosomal structure membrane</location>
        <topology evidence="2">Peripheral membrane protein</topology>
    </subcellularLocation>
</comment>
<keyword evidence="5" id="KW-0813">Transport</keyword>
<feature type="compositionally biased region" description="Polar residues" evidence="12">
    <location>
        <begin position="931"/>
        <end position="945"/>
    </location>
</feature>
<dbReference type="GO" id="GO:0034727">
    <property type="term" value="P:piecemeal microautophagy of the nucleus"/>
    <property type="evidence" value="ECO:0007669"/>
    <property type="project" value="TreeGrafter"/>
</dbReference>
<dbReference type="GO" id="GO:0061908">
    <property type="term" value="C:phagophore"/>
    <property type="evidence" value="ECO:0007669"/>
    <property type="project" value="TreeGrafter"/>
</dbReference>
<keyword evidence="8" id="KW-0445">Lipid transport</keyword>
<keyword evidence="9" id="KW-0472">Membrane</keyword>
<feature type="compositionally biased region" description="Polar residues" evidence="12">
    <location>
        <begin position="1017"/>
        <end position="1029"/>
    </location>
</feature>
<feature type="region of interest" description="Disordered" evidence="12">
    <location>
        <begin position="986"/>
        <end position="1040"/>
    </location>
</feature>
<keyword evidence="14" id="KW-1185">Reference proteome</keyword>
<dbReference type="GO" id="GO:0006869">
    <property type="term" value="P:lipid transport"/>
    <property type="evidence" value="ECO:0007669"/>
    <property type="project" value="UniProtKB-KW"/>
</dbReference>
<sequence>TVQVFGDPTVLERVQAYLGLGRGKVAKGRHDGVTSDQFGDSLGRIIEDLEDRRGTKEGDLKRIRIEAPLMRAWVKVPDMRDAQLVDGIPVFNRPCRLRSDMVVLDILNPSLSTAIGASTLTPRNSPTHGGTTLGQDTEVGVSRWNMQCSDIGLSLSRPSDGGRYRKEKGDSFVKPVLKISSRHVNSSPAQNANLTPSLPNIELTVRPKTTLPYDHLGFSIHATPSGLKLNRPTGGDHEFGGANAGAFGLKSWYDVGTSGRGKDRGEGEDGDDDLLWFKQRTVGQSVLFLNCTFPACDMVISKPDFDLLQILLNDLAIWQPSVPRASAAPQVADSFGPEASFTSFHMARSTLTASESRYGETDADSESGDEKNNGGFQARHPLSFDGSKDSGRCFGEMTGFCAAVSLGSEPALDATSSSGNDYHVYAVSLEDVRIFDATGHAGKPVSYIWIDSEDISFSDETLLEARMEFVYRTLPRTAKSKPMLSSSFMLSFDKEVNMKETTASLTLSGMTVRTPNAGDLLQDLAAFGKEPEGMTYIDVASRFTKLYVNLAEVCVDYRPLYLSTRAVLGLDGLTISTSLIPDSPTLGLKVMLYNANLFLLEDVARIAALDAAGDVGEMVGRAVEAANLGGYTNVGKFWTALGFASVASVDALELNMRTSGGDVFPSFELETTNNQMYIDTCADSFASLQKILAYIGGSGDRAGTDGTAESPASIPDDIGPQASSPINQDVLCKRQLQFSAFLGQASHLFIISLAKLDEDAFKLRSDTVAPPNHVSASPASLVFEDDFYGEGGADNLGRSVLIDAEMQPPSYRAAKVYTGTGAKGGQDDIVRVFHDPKTFAILEDYFTGTLASGGAGAGGSQGSAEKAGLKETYTSVMRIRVRDFDLTWRIFDGYDWEQTRKYVFEQKIKAKRSRRAGKHAAADPAYHRQPQAPTKVQSKRSSLGSTAGGIPTSSPPSNPFDNGISGMGYIGRDFEDVGVDAETYSAQATSPPHDVDDWDHDRDFDTASDGSDYSGFSGRSRQTSATHPVSPSVIARAAPKSADDLVRSAEGRVEFRAFKVNFEFDVYPKSSQRASRLTVSVRDFEIIDNVKTSLWRKFLSHLRPDSGNAPRETESDMVRIELVNVRPDVKDVDNQELRLKVRLLPLRMYVDQDALTCLLRFFSFEAEGKETTIGSSKPDNTFIQYAEFDTIALKVDYKPKHVDFANLKGGNLVEIMNFFHLDGAEMSLRKAKLTGITGWGRLFNELFKQWLPHIKNTQVPRVVSGVSGVRSLVNVGSGVADLILLPIEQYKKDGRVVRGLQKGAKSFAKAATLETIKLGTRLAVGTQVMLEHADDILSSDQANEYADGWEVDETGSIVPSTVHSGGSGSGRSSMDQVSKFSEQPKDLKEGIGLAYGSLRRNVGTAAKTILAVPMEVYEKTGTQGTVRAVIRAMPVAVLKPMIGATEAVSKTLMGIQNTIDPNKRLQMEDKYKA</sequence>
<dbReference type="GO" id="GO:0032266">
    <property type="term" value="F:phosphatidylinositol-3-phosphate binding"/>
    <property type="evidence" value="ECO:0007669"/>
    <property type="project" value="TreeGrafter"/>
</dbReference>
<evidence type="ECO:0000256" key="8">
    <source>
        <dbReference type="ARBA" id="ARBA00023055"/>
    </source>
</evidence>
<comment type="similarity">
    <text evidence="3">Belongs to the ATG2 family.</text>
</comment>
<evidence type="ECO:0000313" key="13">
    <source>
        <dbReference type="EMBL" id="KAJ3053878.1"/>
    </source>
</evidence>
<organism evidence="13 14">
    <name type="scientific">Rhizophlyctis rosea</name>
    <dbReference type="NCBI Taxonomy" id="64517"/>
    <lineage>
        <taxon>Eukaryota</taxon>
        <taxon>Fungi</taxon>
        <taxon>Fungi incertae sedis</taxon>
        <taxon>Chytridiomycota</taxon>
        <taxon>Chytridiomycota incertae sedis</taxon>
        <taxon>Chytridiomycetes</taxon>
        <taxon>Rhizophlyctidales</taxon>
        <taxon>Rhizophlyctidaceae</taxon>
        <taxon>Rhizophlyctis</taxon>
    </lineage>
</organism>
<comment type="catalytic activity">
    <reaction evidence="10">
        <text>a 1,2-diacyl-sn-glycero-3-phospho-L-serine(in) = a 1,2-diacyl-sn-glycero-3-phospho-L-serine(out)</text>
        <dbReference type="Rhea" id="RHEA:38663"/>
        <dbReference type="ChEBI" id="CHEBI:57262"/>
    </reaction>
</comment>
<evidence type="ECO:0000256" key="2">
    <source>
        <dbReference type="ARBA" id="ARBA00004623"/>
    </source>
</evidence>
<feature type="non-terminal residue" evidence="13">
    <location>
        <position position="1"/>
    </location>
</feature>
<evidence type="ECO:0000256" key="4">
    <source>
        <dbReference type="ARBA" id="ARBA00018070"/>
    </source>
</evidence>
<dbReference type="PANTHER" id="PTHR13190">
    <property type="entry name" value="AUTOPHAGY-RELATED 2, ISOFORM A"/>
    <property type="match status" value="1"/>
</dbReference>
<comment type="catalytic activity">
    <reaction evidence="11">
        <text>a 1,2-diacyl-sn-glycero-3-phosphoethanolamine(in) = a 1,2-diacyl-sn-glycero-3-phosphoethanolamine(out)</text>
        <dbReference type="Rhea" id="RHEA:38895"/>
        <dbReference type="ChEBI" id="CHEBI:64612"/>
    </reaction>
</comment>
<feature type="compositionally biased region" description="Basic and acidic residues" evidence="12">
    <location>
        <begin position="993"/>
        <end position="1005"/>
    </location>
</feature>
<dbReference type="GO" id="GO:0000422">
    <property type="term" value="P:autophagy of mitochondrion"/>
    <property type="evidence" value="ECO:0007669"/>
    <property type="project" value="TreeGrafter"/>
</dbReference>
<feature type="region of interest" description="Disordered" evidence="12">
    <location>
        <begin position="354"/>
        <end position="381"/>
    </location>
</feature>
<gene>
    <name evidence="13" type="primary">ATG2_2</name>
    <name evidence="13" type="ORF">HK097_003167</name>
</gene>
<protein>
    <recommendedName>
        <fullName evidence="4">Autophagy-related protein 2</fullName>
    </recommendedName>
</protein>
<name>A0AAD5X3W9_9FUNG</name>
<dbReference type="GO" id="GO:0034045">
    <property type="term" value="C:phagophore assembly site membrane"/>
    <property type="evidence" value="ECO:0007669"/>
    <property type="project" value="UniProtKB-SubCell"/>
</dbReference>
<keyword evidence="6" id="KW-0256">Endoplasmic reticulum</keyword>
<evidence type="ECO:0000313" key="14">
    <source>
        <dbReference type="Proteomes" id="UP001212841"/>
    </source>
</evidence>
<proteinExistence type="inferred from homology"/>